<evidence type="ECO:0000256" key="3">
    <source>
        <dbReference type="ARBA" id="ARBA00011738"/>
    </source>
</evidence>
<reference evidence="8 9" key="1">
    <citation type="submission" date="2019-02" db="EMBL/GenBank/DDBJ databases">
        <title>Prokaryotic population dynamics and viral predation in marine succession experiment using metagenomics: the confinement effect.</title>
        <authorList>
            <person name="Haro-Moreno J.M."/>
            <person name="Rodriguez-Valera F."/>
            <person name="Lopez-Perez M."/>
        </authorList>
    </citation>
    <scope>NUCLEOTIDE SEQUENCE [LARGE SCALE GENOMIC DNA]</scope>
    <source>
        <strain evidence="8">MED-G163</strain>
    </source>
</reference>
<protein>
    <recommendedName>
        <fullName evidence="4">coproporphyrinogen oxidase</fullName>
        <ecNumber evidence="4">1.3.3.3</ecNumber>
    </recommendedName>
</protein>
<evidence type="ECO:0000256" key="7">
    <source>
        <dbReference type="ARBA" id="ARBA00023244"/>
    </source>
</evidence>
<dbReference type="Gene3D" id="3.40.1500.10">
    <property type="entry name" value="Coproporphyrinogen III oxidase, aerobic"/>
    <property type="match status" value="1"/>
</dbReference>
<comment type="pathway">
    <text evidence="1">Porphyrin-containing compound metabolism; protoporphyrin-IX biosynthesis; protoporphyrinogen-IX from coproporphyrinogen-III (O2 route): step 1/1.</text>
</comment>
<evidence type="ECO:0000256" key="2">
    <source>
        <dbReference type="ARBA" id="ARBA00010644"/>
    </source>
</evidence>
<dbReference type="GO" id="GO:0006782">
    <property type="term" value="P:protoporphyrinogen IX biosynthetic process"/>
    <property type="evidence" value="ECO:0007669"/>
    <property type="project" value="TreeGrafter"/>
</dbReference>
<dbReference type="PRINTS" id="PR00073">
    <property type="entry name" value="COPRGNOXDASE"/>
</dbReference>
<dbReference type="PANTHER" id="PTHR10755">
    <property type="entry name" value="COPROPORPHYRINOGEN III OXIDASE, MITOCHONDRIAL"/>
    <property type="match status" value="1"/>
</dbReference>
<keyword evidence="6" id="KW-0350">Heme biosynthesis</keyword>
<dbReference type="Pfam" id="PF01218">
    <property type="entry name" value="Coprogen_oxidas"/>
    <property type="match status" value="1"/>
</dbReference>
<keyword evidence="5 8" id="KW-0560">Oxidoreductase</keyword>
<evidence type="ECO:0000256" key="1">
    <source>
        <dbReference type="ARBA" id="ARBA00005168"/>
    </source>
</evidence>
<dbReference type="EMBL" id="SHBI01000005">
    <property type="protein sequence ID" value="RZO21381.1"/>
    <property type="molecule type" value="Genomic_DNA"/>
</dbReference>
<evidence type="ECO:0000256" key="5">
    <source>
        <dbReference type="ARBA" id="ARBA00023002"/>
    </source>
</evidence>
<evidence type="ECO:0000256" key="6">
    <source>
        <dbReference type="ARBA" id="ARBA00023133"/>
    </source>
</evidence>
<dbReference type="PIRSF" id="PIRSF000166">
    <property type="entry name" value="Coproporphyri_ox"/>
    <property type="match status" value="1"/>
</dbReference>
<proteinExistence type="inferred from homology"/>
<name>A0A520MJN3_9GAMM</name>
<gene>
    <name evidence="8" type="ORF">EVA96_01600</name>
</gene>
<comment type="similarity">
    <text evidence="2">Belongs to the aerobic coproporphyrinogen-III oxidase family.</text>
</comment>
<dbReference type="GO" id="GO:0005737">
    <property type="term" value="C:cytoplasm"/>
    <property type="evidence" value="ECO:0007669"/>
    <property type="project" value="TreeGrafter"/>
</dbReference>
<dbReference type="Proteomes" id="UP000315782">
    <property type="component" value="Unassembled WGS sequence"/>
</dbReference>
<evidence type="ECO:0000313" key="9">
    <source>
        <dbReference type="Proteomes" id="UP000315782"/>
    </source>
</evidence>
<organism evidence="8 9">
    <name type="scientific">SAR86 cluster bacterium</name>
    <dbReference type="NCBI Taxonomy" id="2030880"/>
    <lineage>
        <taxon>Bacteria</taxon>
        <taxon>Pseudomonadati</taxon>
        <taxon>Pseudomonadota</taxon>
        <taxon>Gammaproteobacteria</taxon>
        <taxon>SAR86 cluster</taxon>
    </lineage>
</organism>
<dbReference type="InterPro" id="IPR001260">
    <property type="entry name" value="Coprogen_oxidase_aer"/>
</dbReference>
<dbReference type="GO" id="GO:0004109">
    <property type="term" value="F:coproporphyrinogen oxidase activity"/>
    <property type="evidence" value="ECO:0007669"/>
    <property type="project" value="UniProtKB-EC"/>
</dbReference>
<dbReference type="PANTHER" id="PTHR10755:SF0">
    <property type="entry name" value="OXYGEN-DEPENDENT COPROPORPHYRINOGEN-III OXIDASE, MITOCHONDRIAL"/>
    <property type="match status" value="1"/>
</dbReference>
<dbReference type="AlphaFoldDB" id="A0A520MJN3"/>
<dbReference type="NCBIfam" id="NF003727">
    <property type="entry name" value="PRK05330.1"/>
    <property type="match status" value="1"/>
</dbReference>
<evidence type="ECO:0000256" key="4">
    <source>
        <dbReference type="ARBA" id="ARBA00012869"/>
    </source>
</evidence>
<evidence type="ECO:0000313" key="8">
    <source>
        <dbReference type="EMBL" id="RZO21381.1"/>
    </source>
</evidence>
<accession>A0A520MJN3</accession>
<comment type="caution">
    <text evidence="8">The sequence shown here is derived from an EMBL/GenBank/DDBJ whole genome shotgun (WGS) entry which is preliminary data.</text>
</comment>
<dbReference type="EC" id="1.3.3.3" evidence="4"/>
<dbReference type="SUPFAM" id="SSF102886">
    <property type="entry name" value="Coproporphyrinogen III oxidase"/>
    <property type="match status" value="1"/>
</dbReference>
<comment type="subunit">
    <text evidence="3">Homodimer.</text>
</comment>
<dbReference type="InterPro" id="IPR036406">
    <property type="entry name" value="Coprogen_oxidase_aer_sf"/>
</dbReference>
<keyword evidence="7" id="KW-0627">Porphyrin biosynthesis</keyword>
<sequence length="301" mass="34970">MIKDLEKIFKNSHANIKANFSNLERSKYALRSDDKWKRSEGGGGNTFVIQGGNFFDNCAVNFSSISGKKLPKAALGNSLIKSPSNGYKAMGISVISHPKNPFIPSSHMNVRLFCILDKKGNIKDWWAGGGYDLTPFFPFKNDYECWHREAKNLLDNYNKNFYKTFSKNCNEYFKIPHRKERRGVGGIFFDNFTKLDIENTSKMLSDIANQYLKSYLSIINRRKSIKFTKEHKDFQLIRRGRYAEFNLLYDRGTAFGLQSNGRIESILASLPKDVTWEYKKNKKYMSMEKNLLKYINKDWNV</sequence>